<gene>
    <name evidence="1" type="ORF">PSI22_05325</name>
</gene>
<accession>A0ABT5M065</accession>
<keyword evidence="2" id="KW-1185">Reference proteome</keyword>
<dbReference type="EMBL" id="JAQRFO010000007">
    <property type="protein sequence ID" value="MDC9621064.1"/>
    <property type="molecule type" value="Genomic_DNA"/>
</dbReference>
<protein>
    <submittedName>
        <fullName evidence="1">Lytic transglycosylase domain-containing protein</fullName>
    </submittedName>
</protein>
<dbReference type="Proteomes" id="UP001214757">
    <property type="component" value="Unassembled WGS sequence"/>
</dbReference>
<comment type="caution">
    <text evidence="1">The sequence shown here is derived from an EMBL/GenBank/DDBJ whole genome shotgun (WGS) entry which is preliminary data.</text>
</comment>
<dbReference type="RefSeq" id="WP_273578874.1">
    <property type="nucleotide sequence ID" value="NZ_JAQRFO010000007.1"/>
</dbReference>
<name>A0ABT5M065_9GAMM</name>
<evidence type="ECO:0000313" key="1">
    <source>
        <dbReference type="EMBL" id="MDC9621064.1"/>
    </source>
</evidence>
<proteinExistence type="predicted"/>
<reference evidence="1 2" key="1">
    <citation type="submission" date="2023-02" db="EMBL/GenBank/DDBJ databases">
        <title>Entomopathogenic bacteria.</title>
        <authorList>
            <person name="Machado R.A."/>
        </authorList>
    </citation>
    <scope>NUCLEOTIDE SEQUENCE [LARGE SCALE GENOMIC DNA]</scope>
    <source>
        <strain evidence="1 2">XENO-7</strain>
    </source>
</reference>
<evidence type="ECO:0000313" key="2">
    <source>
        <dbReference type="Proteomes" id="UP001214757"/>
    </source>
</evidence>
<sequence length="619" mass="65649">MATNVVLPDGFVLDSDNSVNSAPSLPDGFVLDSQQQAPQQSERGLFGDVAAGIAETGKSLAQAGVNVANIIPDVGDAVVSAGAWAGEKIGLGDGTYTPATRFELPDNLKPTTTEGKVLSQALPFLVNPAGTASRGAALTEKAARLAAENAVGVLAENAGKGENGNLATDLMTATALSAATKGLFNLAGAGYRGIKGAMTPEAQQAVQFAERNNVPLMTTDVVQPATFAGRSAQALGEKIPITGTGAPRRAQQQAREGLIENFSRRYGVSNPEAVMASLNRKSGSGGYIREAAGNRLNAISTDMAVVGEIPTARSLQAIDKEVAYLGRLGDVSDQATINQLQNYRNEIAKGADFQHLRDLRTQFRQDVRGERAVWPSQSEAAVNRAYKAMTEDIDAAVRQNLGNEAVRRYQQATEIYAREAVSVNNTRLKNVLQKGELTPEVANNLLFSNKRSEVARLYRSLDEHGRQSARAAIIGKAFESSGGSPDKFLNAVNRLGNQTGIFFRGQERQYLNGLTRYLDSTRRAARAGAVTPTGQELLQVGVPAGIATDVVGTGGMGTAAFGSYGALARVYENPRVRNFMLRLANTPRGSTAADAIIERTQSLVNSILQGERAELTNKN</sequence>
<organism evidence="1 2">
    <name type="scientific">Xenorhabdus aichiensis</name>
    <dbReference type="NCBI Taxonomy" id="3025874"/>
    <lineage>
        <taxon>Bacteria</taxon>
        <taxon>Pseudomonadati</taxon>
        <taxon>Pseudomonadota</taxon>
        <taxon>Gammaproteobacteria</taxon>
        <taxon>Enterobacterales</taxon>
        <taxon>Morganellaceae</taxon>
        <taxon>Xenorhabdus</taxon>
    </lineage>
</organism>